<evidence type="ECO:0000256" key="5">
    <source>
        <dbReference type="ARBA" id="ARBA00022679"/>
    </source>
</evidence>
<evidence type="ECO:0000256" key="11">
    <source>
        <dbReference type="ARBA" id="ARBA00023012"/>
    </source>
</evidence>
<keyword evidence="5" id="KW-0808">Transferase</keyword>
<evidence type="ECO:0000256" key="9">
    <source>
        <dbReference type="ARBA" id="ARBA00022840"/>
    </source>
</evidence>
<proteinExistence type="predicted"/>
<dbReference type="EMBL" id="JBEPLV010000003">
    <property type="protein sequence ID" value="MET3546433.1"/>
    <property type="molecule type" value="Genomic_DNA"/>
</dbReference>
<evidence type="ECO:0000256" key="2">
    <source>
        <dbReference type="ARBA" id="ARBA00004651"/>
    </source>
</evidence>
<keyword evidence="9" id="KW-0067">ATP-binding</keyword>
<keyword evidence="4" id="KW-1003">Cell membrane</keyword>
<dbReference type="PROSITE" id="PS50109">
    <property type="entry name" value="HIS_KIN"/>
    <property type="match status" value="1"/>
</dbReference>
<keyword evidence="16" id="KW-1185">Reference proteome</keyword>
<reference evidence="15 16" key="1">
    <citation type="submission" date="2024-06" db="EMBL/GenBank/DDBJ databases">
        <title>Genomic Encyclopedia of Type Strains, Phase IV (KMG-IV): sequencing the most valuable type-strain genomes for metagenomic binning, comparative biology and taxonomic classification.</title>
        <authorList>
            <person name="Goeker M."/>
        </authorList>
    </citation>
    <scope>NUCLEOTIDE SEQUENCE [LARGE SCALE GENOMIC DNA]</scope>
    <source>
        <strain evidence="15 16">DSM 17253</strain>
    </source>
</reference>
<evidence type="ECO:0000256" key="8">
    <source>
        <dbReference type="ARBA" id="ARBA00022777"/>
    </source>
</evidence>
<sequence>MRLFLKEHIPLLIVYLVQIILVGTLFWLGSDTHSVSISLYSAVLITVLLTVYLTYRYLSHRRLYQRLSEPAGTLDQSQNEIGETPLADALHELLENQFQLYQNELYDTRQRLALHTAFINRWVHQMKTPISVIQLTLQDMDLDDDEVEGSLQEELDKLRKGLEMALHTSRLDRFEHDFRVDAIPLRSAVQEAVADNRRWFIRNRLVPDIRIDEELAVYSDAKWFHFMLGQVITNAVTYSAGRGERVVFAASRREAETVLEITDQGVGIRPEDLGRVFEPYYTGSTGRNYHESTGMGLYLVREVCSRLGHRVEIDSAPEQGTTVRFVFDARPVRLPV</sequence>
<keyword evidence="8 15" id="KW-0418">Kinase</keyword>
<accession>A0ABV2F3U0</accession>
<evidence type="ECO:0000313" key="15">
    <source>
        <dbReference type="EMBL" id="MET3546433.1"/>
    </source>
</evidence>
<evidence type="ECO:0000256" key="13">
    <source>
        <dbReference type="SAM" id="Phobius"/>
    </source>
</evidence>
<dbReference type="Gene3D" id="3.30.565.10">
    <property type="entry name" value="Histidine kinase-like ATPase, C-terminal domain"/>
    <property type="match status" value="1"/>
</dbReference>
<keyword evidence="6 13" id="KW-0812">Transmembrane</keyword>
<evidence type="ECO:0000313" key="16">
    <source>
        <dbReference type="Proteomes" id="UP001549098"/>
    </source>
</evidence>
<name>A0ABV2F3U0_9BACL</name>
<keyword evidence="11" id="KW-0902">Two-component regulatory system</keyword>
<comment type="catalytic activity">
    <reaction evidence="1">
        <text>ATP + protein L-histidine = ADP + protein N-phospho-L-histidine.</text>
        <dbReference type="EC" id="2.7.13.3"/>
    </reaction>
</comment>
<keyword evidence="12 13" id="KW-0472">Membrane</keyword>
<feature type="domain" description="Histidine kinase" evidence="14">
    <location>
        <begin position="121"/>
        <end position="331"/>
    </location>
</feature>
<dbReference type="GO" id="GO:0016301">
    <property type="term" value="F:kinase activity"/>
    <property type="evidence" value="ECO:0007669"/>
    <property type="project" value="UniProtKB-KW"/>
</dbReference>
<dbReference type="PRINTS" id="PR00344">
    <property type="entry name" value="BCTRLSENSOR"/>
</dbReference>
<feature type="transmembrane region" description="Helical" evidence="13">
    <location>
        <begin position="12"/>
        <end position="29"/>
    </location>
</feature>
<dbReference type="EC" id="2.7.13.3" evidence="3"/>
<dbReference type="InterPro" id="IPR003594">
    <property type="entry name" value="HATPase_dom"/>
</dbReference>
<protein>
    <recommendedName>
        <fullName evidence="3">histidine kinase</fullName>
        <ecNumber evidence="3">2.7.13.3</ecNumber>
    </recommendedName>
</protein>
<keyword evidence="7" id="KW-0547">Nucleotide-binding</keyword>
<dbReference type="InterPro" id="IPR005467">
    <property type="entry name" value="His_kinase_dom"/>
</dbReference>
<gene>
    <name evidence="15" type="ORF">ABID47_003049</name>
</gene>
<comment type="subcellular location">
    <subcellularLocation>
        <location evidence="2">Cell membrane</location>
        <topology evidence="2">Multi-pass membrane protein</topology>
    </subcellularLocation>
</comment>
<dbReference type="SMART" id="SM00387">
    <property type="entry name" value="HATPase_c"/>
    <property type="match status" value="1"/>
</dbReference>
<dbReference type="InterPro" id="IPR050351">
    <property type="entry name" value="BphY/WalK/GraS-like"/>
</dbReference>
<keyword evidence="10 13" id="KW-1133">Transmembrane helix</keyword>
<evidence type="ECO:0000256" key="1">
    <source>
        <dbReference type="ARBA" id="ARBA00000085"/>
    </source>
</evidence>
<dbReference type="Proteomes" id="UP001549098">
    <property type="component" value="Unassembled WGS sequence"/>
</dbReference>
<dbReference type="PANTHER" id="PTHR45453:SF2">
    <property type="entry name" value="HISTIDINE KINASE"/>
    <property type="match status" value="1"/>
</dbReference>
<evidence type="ECO:0000256" key="7">
    <source>
        <dbReference type="ARBA" id="ARBA00022741"/>
    </source>
</evidence>
<organism evidence="15 16">
    <name type="scientific">Paenibacillus favisporus</name>
    <dbReference type="NCBI Taxonomy" id="221028"/>
    <lineage>
        <taxon>Bacteria</taxon>
        <taxon>Bacillati</taxon>
        <taxon>Bacillota</taxon>
        <taxon>Bacilli</taxon>
        <taxon>Bacillales</taxon>
        <taxon>Paenibacillaceae</taxon>
        <taxon>Paenibacillus</taxon>
    </lineage>
</organism>
<comment type="caution">
    <text evidence="15">The sequence shown here is derived from an EMBL/GenBank/DDBJ whole genome shotgun (WGS) entry which is preliminary data.</text>
</comment>
<evidence type="ECO:0000256" key="4">
    <source>
        <dbReference type="ARBA" id="ARBA00022475"/>
    </source>
</evidence>
<dbReference type="RefSeq" id="WP_354497842.1">
    <property type="nucleotide sequence ID" value="NZ_JBEPLV010000003.1"/>
</dbReference>
<dbReference type="PANTHER" id="PTHR45453">
    <property type="entry name" value="PHOSPHATE REGULON SENSOR PROTEIN PHOR"/>
    <property type="match status" value="1"/>
</dbReference>
<evidence type="ECO:0000259" key="14">
    <source>
        <dbReference type="PROSITE" id="PS50109"/>
    </source>
</evidence>
<evidence type="ECO:0000256" key="12">
    <source>
        <dbReference type="ARBA" id="ARBA00023136"/>
    </source>
</evidence>
<evidence type="ECO:0000256" key="10">
    <source>
        <dbReference type="ARBA" id="ARBA00022989"/>
    </source>
</evidence>
<feature type="transmembrane region" description="Helical" evidence="13">
    <location>
        <begin position="35"/>
        <end position="58"/>
    </location>
</feature>
<evidence type="ECO:0000256" key="3">
    <source>
        <dbReference type="ARBA" id="ARBA00012438"/>
    </source>
</evidence>
<dbReference type="Pfam" id="PF02518">
    <property type="entry name" value="HATPase_c"/>
    <property type="match status" value="1"/>
</dbReference>
<dbReference type="InterPro" id="IPR036890">
    <property type="entry name" value="HATPase_C_sf"/>
</dbReference>
<evidence type="ECO:0000256" key="6">
    <source>
        <dbReference type="ARBA" id="ARBA00022692"/>
    </source>
</evidence>
<dbReference type="SUPFAM" id="SSF55874">
    <property type="entry name" value="ATPase domain of HSP90 chaperone/DNA topoisomerase II/histidine kinase"/>
    <property type="match status" value="1"/>
</dbReference>
<dbReference type="InterPro" id="IPR004358">
    <property type="entry name" value="Sig_transdc_His_kin-like_C"/>
</dbReference>